<dbReference type="UniPathway" id="UPA00557">
    <property type="reaction ID" value="UER00612"/>
</dbReference>
<evidence type="ECO:0000256" key="5">
    <source>
        <dbReference type="ARBA" id="ARBA00013113"/>
    </source>
</evidence>
<organism evidence="16 17">
    <name type="scientific">Zooshikella ganghwensis</name>
    <dbReference type="NCBI Taxonomy" id="202772"/>
    <lineage>
        <taxon>Bacteria</taxon>
        <taxon>Pseudomonadati</taxon>
        <taxon>Pseudomonadota</taxon>
        <taxon>Gammaproteobacteria</taxon>
        <taxon>Oceanospirillales</taxon>
        <taxon>Zooshikellaceae</taxon>
        <taxon>Zooshikella</taxon>
    </lineage>
</organism>
<comment type="domain">
    <text evidence="14">The HXXXXD motif is essential for acyltransferase activity and may constitute the binding site for the phosphate moiety of the glycerol-3-phosphate.</text>
</comment>
<dbReference type="CDD" id="cd07993">
    <property type="entry name" value="LPLAT_DHAPAT-like"/>
    <property type="match status" value="1"/>
</dbReference>
<dbReference type="Pfam" id="PF19277">
    <property type="entry name" value="GPAT_C"/>
    <property type="match status" value="1"/>
</dbReference>
<keyword evidence="14" id="KW-0443">Lipid metabolism</keyword>
<evidence type="ECO:0000313" key="17">
    <source>
        <dbReference type="Proteomes" id="UP000257039"/>
    </source>
</evidence>
<evidence type="ECO:0000256" key="11">
    <source>
        <dbReference type="ARBA" id="ARBA00023264"/>
    </source>
</evidence>
<keyword evidence="8 14" id="KW-0808">Transferase</keyword>
<reference evidence="16 17" key="1">
    <citation type="submission" date="2017-04" db="EMBL/GenBank/DDBJ databases">
        <title>Draft genome sequence of Zooshikella ganghwensis VG4 isolated from Red Sea sediments.</title>
        <authorList>
            <person name="Rehman Z."/>
            <person name="Alam I."/>
            <person name="Kamau A."/>
            <person name="Bajic V."/>
            <person name="Leiknes T."/>
        </authorList>
    </citation>
    <scope>NUCLEOTIDE SEQUENCE [LARGE SCALE GENOMIC DNA]</scope>
    <source>
        <strain evidence="16 17">VG4</strain>
    </source>
</reference>
<dbReference type="Pfam" id="PF01553">
    <property type="entry name" value="Acyltransferase"/>
    <property type="match status" value="1"/>
</dbReference>
<dbReference type="InterPro" id="IPR041728">
    <property type="entry name" value="GPAT/DHAPAT_LPLAT"/>
</dbReference>
<protein>
    <recommendedName>
        <fullName evidence="6 14">Glycerol-3-phosphate acyltransferase</fullName>
        <shortName evidence="14">GPAT</shortName>
        <ecNumber evidence="5 14">2.3.1.15</ecNumber>
    </recommendedName>
</protein>
<dbReference type="InterPro" id="IPR022284">
    <property type="entry name" value="GPAT/DHAPAT"/>
</dbReference>
<comment type="subcellular location">
    <subcellularLocation>
        <location evidence="1 14">Cell membrane</location>
        <topology evidence="1 14">Peripheral membrane protein</topology>
        <orientation evidence="1 14">Cytoplasmic side</orientation>
    </subcellularLocation>
</comment>
<dbReference type="GO" id="GO:0016024">
    <property type="term" value="P:CDP-diacylglycerol biosynthetic process"/>
    <property type="evidence" value="ECO:0007669"/>
    <property type="project" value="UniProtKB-UniRule"/>
</dbReference>
<comment type="catalytic activity">
    <reaction evidence="13 14">
        <text>sn-glycerol 3-phosphate + an acyl-CoA = a 1-acyl-sn-glycero-3-phosphate + CoA</text>
        <dbReference type="Rhea" id="RHEA:15325"/>
        <dbReference type="ChEBI" id="CHEBI:57287"/>
        <dbReference type="ChEBI" id="CHEBI:57597"/>
        <dbReference type="ChEBI" id="CHEBI:57970"/>
        <dbReference type="ChEBI" id="CHEBI:58342"/>
        <dbReference type="EC" id="2.3.1.15"/>
    </reaction>
</comment>
<dbReference type="PIRSF" id="PIRSF000437">
    <property type="entry name" value="GPAT_DHAPAT"/>
    <property type="match status" value="1"/>
</dbReference>
<comment type="pathway">
    <text evidence="2 14">Phospholipid metabolism; CDP-diacylglycerol biosynthesis; CDP-diacylglycerol from sn-glycerol 3-phosphate: step 1/3.</text>
</comment>
<evidence type="ECO:0000256" key="10">
    <source>
        <dbReference type="ARBA" id="ARBA00023209"/>
    </source>
</evidence>
<dbReference type="NCBIfam" id="TIGR03703">
    <property type="entry name" value="plsB"/>
    <property type="match status" value="1"/>
</dbReference>
<evidence type="ECO:0000256" key="6">
    <source>
        <dbReference type="ARBA" id="ARBA00013432"/>
    </source>
</evidence>
<evidence type="ECO:0000256" key="3">
    <source>
        <dbReference type="ARBA" id="ARBA00005189"/>
    </source>
</evidence>
<dbReference type="InterPro" id="IPR045520">
    <property type="entry name" value="GPAT/DHAPAT_C"/>
</dbReference>
<feature type="short sequence motif" description="HXXXXD motif" evidence="14">
    <location>
        <begin position="311"/>
        <end position="316"/>
    </location>
</feature>
<dbReference type="PANTHER" id="PTHR12563:SF17">
    <property type="entry name" value="DIHYDROXYACETONE PHOSPHATE ACYLTRANSFERASE"/>
    <property type="match status" value="1"/>
</dbReference>
<dbReference type="InterPro" id="IPR002123">
    <property type="entry name" value="Plipid/glycerol_acylTrfase"/>
</dbReference>
<evidence type="ECO:0000313" key="16">
    <source>
        <dbReference type="EMBL" id="RDH45050.1"/>
    </source>
</evidence>
<comment type="pathway">
    <text evidence="3">Lipid metabolism.</text>
</comment>
<keyword evidence="10 14" id="KW-0594">Phospholipid biosynthesis</keyword>
<evidence type="ECO:0000256" key="13">
    <source>
        <dbReference type="ARBA" id="ARBA00048427"/>
    </source>
</evidence>
<proteinExistence type="inferred from homology"/>
<comment type="similarity">
    <text evidence="4 14">Belongs to the GPAT/DAPAT family.</text>
</comment>
<dbReference type="GO" id="GO:0005886">
    <property type="term" value="C:plasma membrane"/>
    <property type="evidence" value="ECO:0007669"/>
    <property type="project" value="UniProtKB-SubCell"/>
</dbReference>
<dbReference type="RefSeq" id="WP_094788078.1">
    <property type="nucleotide sequence ID" value="NZ_NDXW01000001.1"/>
</dbReference>
<accession>A0A4P9VSR9</accession>
<feature type="domain" description="Phospholipid/glycerol acyltransferase" evidence="15">
    <location>
        <begin position="306"/>
        <end position="433"/>
    </location>
</feature>
<gene>
    <name evidence="14" type="primary">plsB</name>
    <name evidence="16" type="ORF">B9G39_17295</name>
</gene>
<evidence type="ECO:0000256" key="12">
    <source>
        <dbReference type="ARBA" id="ARBA00023315"/>
    </source>
</evidence>
<dbReference type="SUPFAM" id="SSF69593">
    <property type="entry name" value="Glycerol-3-phosphate (1)-acyltransferase"/>
    <property type="match status" value="1"/>
</dbReference>
<keyword evidence="9 14" id="KW-0472">Membrane</keyword>
<keyword evidence="11 14" id="KW-1208">Phospholipid metabolism</keyword>
<dbReference type="HAMAP" id="MF_00393">
    <property type="entry name" value="Glyc3P_acyltrans"/>
    <property type="match status" value="1"/>
</dbReference>
<name>A0A4P9VSR9_9GAMM</name>
<dbReference type="AlphaFoldDB" id="A0A4P9VSR9"/>
<evidence type="ECO:0000256" key="9">
    <source>
        <dbReference type="ARBA" id="ARBA00023136"/>
    </source>
</evidence>
<dbReference type="Proteomes" id="UP000257039">
    <property type="component" value="Unassembled WGS sequence"/>
</dbReference>
<dbReference type="EC" id="2.3.1.15" evidence="5 14"/>
<keyword evidence="17" id="KW-1185">Reference proteome</keyword>
<dbReference type="PANTHER" id="PTHR12563">
    <property type="entry name" value="GLYCEROL-3-PHOSPHATE ACYLTRANSFERASE"/>
    <property type="match status" value="1"/>
</dbReference>
<dbReference type="EMBL" id="NDXW01000001">
    <property type="protein sequence ID" value="RDH45050.1"/>
    <property type="molecule type" value="Genomic_DNA"/>
</dbReference>
<evidence type="ECO:0000256" key="14">
    <source>
        <dbReference type="HAMAP-Rule" id="MF_00393"/>
    </source>
</evidence>
<evidence type="ECO:0000259" key="15">
    <source>
        <dbReference type="SMART" id="SM00563"/>
    </source>
</evidence>
<comment type="caution">
    <text evidence="16">The sequence shown here is derived from an EMBL/GenBank/DDBJ whole genome shotgun (WGS) entry which is preliminary data.</text>
</comment>
<evidence type="ECO:0000256" key="1">
    <source>
        <dbReference type="ARBA" id="ARBA00004413"/>
    </source>
</evidence>
<sequence>MSKISFQLKSLLRRSLRKVLFLWVKTRHIGKLPLLPPLQENDGICYILARQSLFDTLVLEEICQREGLPPPNQKLIVTHNQLLPNCLHLIQQPTIWRIFPPPKPSEQLHQLITFLQRHPEKNIQLIPVTILWGRSPLKEQSAFKLLFTYDYAVGGRLRKLFALLIHGRQTMINFSTPLATRELVDDQLSTSRTVRKLARILRVHFRQLRTALTGPELSHRKTLVNQLLHSQPVKQAILDQANATHDNISRLNNKARKYANEIVSDFRYPAIRFLDIVLTWFWNKLYNGIQVNHVEPIQHLAKDHEIIYVPCHRSHIDYLLLSYVLYKQNLSPPHIAAGINLNMPLIGGLLRRGGAFFMRRSFKGNKLYTTVFNEYLHTLLTRGFSTEYFIEGGRSRTGRLLQPKTGMLALTLQSYFRDQRKPFCFVPVYIGYERVLEGNTYLGELRGKTKKAESPLDILRILSALKKEFGEVWVNFGEPILLNQFLSQQEPDWQSSISSESSSYTRQPWFHNLTQQLANSINCHINAAAVANPVNLIATALLSAPKQAMSEESLKEQVTFYNWLLEKLPYSERIISPLKTPTETILYVEKLGFIRRQTDSLGDVIYTEGKHAILLTYYRNNTLHLFAIPSLISCFFNNSSRIKEADLVPMCSQIYPYLRTELFLPWQPDEFKILLKQWLDILVEHSILQSENGWLQSPNPDSVTSVTFNFLGKTIMQTLERFYMALSLLIRSGSEQIDRDTLEKQCHELAQRLSFIQGINAPEFFDKSLFKNFIETLRQQNLVQSDSQQNLSFSHNIHVILNSARYVLPSEARRAIQQLATVHLNKQ</sequence>
<evidence type="ECO:0000256" key="8">
    <source>
        <dbReference type="ARBA" id="ARBA00022679"/>
    </source>
</evidence>
<keyword evidence="12 14" id="KW-0012">Acyltransferase</keyword>
<dbReference type="InterPro" id="IPR028354">
    <property type="entry name" value="GPAT_PlsB"/>
</dbReference>
<dbReference type="SMART" id="SM00563">
    <property type="entry name" value="PlsC"/>
    <property type="match status" value="1"/>
</dbReference>
<evidence type="ECO:0000256" key="4">
    <source>
        <dbReference type="ARBA" id="ARBA00007937"/>
    </source>
</evidence>
<dbReference type="PIRSF" id="PIRSF500064">
    <property type="entry name" value="GPAT"/>
    <property type="match status" value="1"/>
</dbReference>
<evidence type="ECO:0000256" key="7">
    <source>
        <dbReference type="ARBA" id="ARBA00022475"/>
    </source>
</evidence>
<keyword evidence="14" id="KW-0444">Lipid biosynthesis</keyword>
<dbReference type="NCBIfam" id="NF003441">
    <property type="entry name" value="PRK04974.1"/>
    <property type="match status" value="1"/>
</dbReference>
<keyword evidence="7 14" id="KW-1003">Cell membrane</keyword>
<dbReference type="GO" id="GO:0004366">
    <property type="term" value="F:glycerol-3-phosphate O-acyltransferase activity"/>
    <property type="evidence" value="ECO:0007669"/>
    <property type="project" value="UniProtKB-UniRule"/>
</dbReference>
<evidence type="ECO:0000256" key="2">
    <source>
        <dbReference type="ARBA" id="ARBA00004765"/>
    </source>
</evidence>
<dbReference type="GO" id="GO:0006631">
    <property type="term" value="P:fatty acid metabolic process"/>
    <property type="evidence" value="ECO:0007669"/>
    <property type="project" value="TreeGrafter"/>
</dbReference>